<gene>
    <name evidence="2" type="ORF">AK812_SmicGene44733</name>
</gene>
<dbReference type="InterPro" id="IPR000210">
    <property type="entry name" value="BTB/POZ_dom"/>
</dbReference>
<comment type="caution">
    <text evidence="2">The sequence shown here is derived from an EMBL/GenBank/DDBJ whole genome shotgun (WGS) entry which is preliminary data.</text>
</comment>
<protein>
    <recommendedName>
        <fullName evidence="1">BTB domain-containing protein</fullName>
    </recommendedName>
</protein>
<organism evidence="2 3">
    <name type="scientific">Symbiodinium microadriaticum</name>
    <name type="common">Dinoflagellate</name>
    <name type="synonym">Zooxanthella microadriatica</name>
    <dbReference type="NCBI Taxonomy" id="2951"/>
    <lineage>
        <taxon>Eukaryota</taxon>
        <taxon>Sar</taxon>
        <taxon>Alveolata</taxon>
        <taxon>Dinophyceae</taxon>
        <taxon>Suessiales</taxon>
        <taxon>Symbiodiniaceae</taxon>
        <taxon>Symbiodinium</taxon>
    </lineage>
</organism>
<feature type="domain" description="BTB" evidence="1">
    <location>
        <begin position="28"/>
        <end position="74"/>
    </location>
</feature>
<dbReference type="InterPro" id="IPR011333">
    <property type="entry name" value="SKP1/BTB/POZ_sf"/>
</dbReference>
<proteinExistence type="predicted"/>
<name>A0A1Q9BXQ4_SYMMI</name>
<dbReference type="AlphaFoldDB" id="A0A1Q9BXQ4"/>
<dbReference type="Pfam" id="PF00651">
    <property type="entry name" value="BTB"/>
    <property type="match status" value="1"/>
</dbReference>
<feature type="non-terminal residue" evidence="2">
    <location>
        <position position="86"/>
    </location>
</feature>
<keyword evidence="3" id="KW-1185">Reference proteome</keyword>
<dbReference type="EMBL" id="LSRX01002467">
    <property type="protein sequence ID" value="OLP75461.1"/>
    <property type="molecule type" value="Genomic_DNA"/>
</dbReference>
<sequence length="86" mass="9432">MKLCVFGVITGSLAILFPDLSVQELTFDDGSRKVCSAVLRMCSPVFEKMLASGAKKIEVKAATAPEFDAFYSLLMPGYFRSDKITE</sequence>
<evidence type="ECO:0000259" key="1">
    <source>
        <dbReference type="Pfam" id="PF00651"/>
    </source>
</evidence>
<dbReference type="Proteomes" id="UP000186817">
    <property type="component" value="Unassembled WGS sequence"/>
</dbReference>
<evidence type="ECO:0000313" key="3">
    <source>
        <dbReference type="Proteomes" id="UP000186817"/>
    </source>
</evidence>
<evidence type="ECO:0000313" key="2">
    <source>
        <dbReference type="EMBL" id="OLP75461.1"/>
    </source>
</evidence>
<accession>A0A1Q9BXQ4</accession>
<reference evidence="2 3" key="1">
    <citation type="submission" date="2016-02" db="EMBL/GenBank/DDBJ databases">
        <title>Genome analysis of coral dinoflagellate symbionts highlights evolutionary adaptations to a symbiotic lifestyle.</title>
        <authorList>
            <person name="Aranda M."/>
            <person name="Li Y."/>
            <person name="Liew Y.J."/>
            <person name="Baumgarten S."/>
            <person name="Simakov O."/>
            <person name="Wilson M."/>
            <person name="Piel J."/>
            <person name="Ashoor H."/>
            <person name="Bougouffa S."/>
            <person name="Bajic V.B."/>
            <person name="Ryu T."/>
            <person name="Ravasi T."/>
            <person name="Bayer T."/>
            <person name="Micklem G."/>
            <person name="Kim H."/>
            <person name="Bhak J."/>
            <person name="Lajeunesse T.C."/>
            <person name="Voolstra C.R."/>
        </authorList>
    </citation>
    <scope>NUCLEOTIDE SEQUENCE [LARGE SCALE GENOMIC DNA]</scope>
    <source>
        <strain evidence="2 3">CCMP2467</strain>
    </source>
</reference>
<dbReference type="Gene3D" id="3.30.710.10">
    <property type="entry name" value="Potassium Channel Kv1.1, Chain A"/>
    <property type="match status" value="1"/>
</dbReference>
<dbReference type="OrthoDB" id="437903at2759"/>